<keyword evidence="13" id="KW-0808">Transferase</keyword>
<keyword evidence="7 12" id="KW-0663">Pyridoxal phosphate</keyword>
<evidence type="ECO:0000256" key="12">
    <source>
        <dbReference type="RuleBase" id="RU004516"/>
    </source>
</evidence>
<dbReference type="InterPro" id="IPR018300">
    <property type="entry name" value="Aminotrans_IV_CS"/>
</dbReference>
<dbReference type="InterPro" id="IPR043131">
    <property type="entry name" value="BCAT-like_N"/>
</dbReference>
<evidence type="ECO:0000256" key="1">
    <source>
        <dbReference type="ARBA" id="ARBA00001933"/>
    </source>
</evidence>
<accession>A0A434AUW0</accession>
<evidence type="ECO:0000256" key="5">
    <source>
        <dbReference type="ARBA" id="ARBA00009320"/>
    </source>
</evidence>
<keyword evidence="13" id="KW-0032">Aminotransferase</keyword>
<comment type="caution">
    <text evidence="13">The sequence shown here is derived from an EMBL/GenBank/DDBJ whole genome shotgun (WGS) entry which is preliminary data.</text>
</comment>
<evidence type="ECO:0000256" key="6">
    <source>
        <dbReference type="ARBA" id="ARBA00013053"/>
    </source>
</evidence>
<evidence type="ECO:0000313" key="13">
    <source>
        <dbReference type="EMBL" id="RUT78258.1"/>
    </source>
</evidence>
<sequence>MSECYRYLFIKNEQLKPCEEFTDLQVQNGISLYEVLRVVSGKPIFLQEHFTRLCNSALHINQLLWYNFEDISRFIHLLIEKNDVNEGNIKLVFNIQKNHKNFFAYFLAHKYPNKIQYTNGVRTMIHSAERPTPKAKVYHHQLRSKTNNIIREAEIFEVLLLNKAGNLTEGSRSNLFFIKNNELYTAPDNEVLNGIARSKVLEIADKLNITVHKTSIAYEDIRYFDAAFLTGTSPMVLPIQRINSLRYSVTHPLLSDILRTYRSLIKEYLNQ</sequence>
<evidence type="ECO:0000256" key="8">
    <source>
        <dbReference type="ARBA" id="ARBA00048212"/>
    </source>
</evidence>
<gene>
    <name evidence="13" type="ORF">DLK05_09280</name>
</gene>
<comment type="similarity">
    <text evidence="5 11">Belongs to the class-IV pyridoxal-phosphate-dependent aminotransferase family.</text>
</comment>
<proteinExistence type="inferred from homology"/>
<evidence type="ECO:0000256" key="4">
    <source>
        <dbReference type="ARBA" id="ARBA00005072"/>
    </source>
</evidence>
<dbReference type="Proteomes" id="UP000282985">
    <property type="component" value="Unassembled WGS sequence"/>
</dbReference>
<evidence type="ECO:0000313" key="14">
    <source>
        <dbReference type="Proteomes" id="UP000282985"/>
    </source>
</evidence>
<evidence type="ECO:0000256" key="11">
    <source>
        <dbReference type="RuleBase" id="RU004106"/>
    </source>
</evidence>
<dbReference type="PANTHER" id="PTHR42743">
    <property type="entry name" value="AMINO-ACID AMINOTRANSFERASE"/>
    <property type="match status" value="1"/>
</dbReference>
<dbReference type="OrthoDB" id="9805628at2"/>
<dbReference type="InterPro" id="IPR001544">
    <property type="entry name" value="Aminotrans_IV"/>
</dbReference>
<comment type="catalytic activity">
    <reaction evidence="9">
        <text>L-isoleucine + 2-oxoglutarate = (S)-3-methyl-2-oxopentanoate + L-glutamate</text>
        <dbReference type="Rhea" id="RHEA:24801"/>
        <dbReference type="ChEBI" id="CHEBI:16810"/>
        <dbReference type="ChEBI" id="CHEBI:29985"/>
        <dbReference type="ChEBI" id="CHEBI:35146"/>
        <dbReference type="ChEBI" id="CHEBI:58045"/>
        <dbReference type="EC" id="2.6.1.42"/>
    </reaction>
</comment>
<organism evidence="13 14">
    <name type="scientific">Ancylomarina longa</name>
    <dbReference type="NCBI Taxonomy" id="2487017"/>
    <lineage>
        <taxon>Bacteria</taxon>
        <taxon>Pseudomonadati</taxon>
        <taxon>Bacteroidota</taxon>
        <taxon>Bacteroidia</taxon>
        <taxon>Marinilabiliales</taxon>
        <taxon>Marinifilaceae</taxon>
        <taxon>Ancylomarina</taxon>
    </lineage>
</organism>
<comment type="catalytic activity">
    <reaction evidence="8">
        <text>L-valine + 2-oxoglutarate = 3-methyl-2-oxobutanoate + L-glutamate</text>
        <dbReference type="Rhea" id="RHEA:24813"/>
        <dbReference type="ChEBI" id="CHEBI:11851"/>
        <dbReference type="ChEBI" id="CHEBI:16810"/>
        <dbReference type="ChEBI" id="CHEBI:29985"/>
        <dbReference type="ChEBI" id="CHEBI:57762"/>
        <dbReference type="EC" id="2.6.1.42"/>
    </reaction>
</comment>
<dbReference type="CDD" id="cd00449">
    <property type="entry name" value="PLPDE_IV"/>
    <property type="match status" value="1"/>
</dbReference>
<dbReference type="EC" id="2.6.1.42" evidence="6"/>
<comment type="pathway">
    <text evidence="3">Amino-acid biosynthesis; L-valine biosynthesis; L-valine from pyruvate: step 4/4.</text>
</comment>
<dbReference type="PANTHER" id="PTHR42743:SF11">
    <property type="entry name" value="AMINODEOXYCHORISMATE LYASE"/>
    <property type="match status" value="1"/>
</dbReference>
<evidence type="ECO:0000256" key="2">
    <source>
        <dbReference type="ARBA" id="ARBA00004824"/>
    </source>
</evidence>
<comment type="cofactor">
    <cofactor evidence="1 12">
        <name>pyridoxal 5'-phosphate</name>
        <dbReference type="ChEBI" id="CHEBI:597326"/>
    </cofactor>
</comment>
<evidence type="ECO:0000256" key="10">
    <source>
        <dbReference type="ARBA" id="ARBA00049229"/>
    </source>
</evidence>
<dbReference type="GO" id="GO:0046394">
    <property type="term" value="P:carboxylic acid biosynthetic process"/>
    <property type="evidence" value="ECO:0007669"/>
    <property type="project" value="UniProtKB-ARBA"/>
</dbReference>
<dbReference type="Gene3D" id="3.30.470.10">
    <property type="match status" value="1"/>
</dbReference>
<dbReference type="InterPro" id="IPR036038">
    <property type="entry name" value="Aminotransferase-like"/>
</dbReference>
<reference evidence="13 14" key="1">
    <citation type="submission" date="2018-11" db="EMBL/GenBank/DDBJ databases">
        <title>Parancylomarina longa gen. nov., sp. nov., isolated from sediments of southern Okinawa.</title>
        <authorList>
            <person name="Fu T."/>
        </authorList>
    </citation>
    <scope>NUCLEOTIDE SEQUENCE [LARGE SCALE GENOMIC DNA]</scope>
    <source>
        <strain evidence="13 14">T3-2 S1-C</strain>
    </source>
</reference>
<dbReference type="GO" id="GO:0004084">
    <property type="term" value="F:branched-chain-amino-acid transaminase activity"/>
    <property type="evidence" value="ECO:0007669"/>
    <property type="project" value="UniProtKB-EC"/>
</dbReference>
<evidence type="ECO:0000256" key="9">
    <source>
        <dbReference type="ARBA" id="ARBA00048798"/>
    </source>
</evidence>
<dbReference type="EMBL" id="RJJX01000010">
    <property type="protein sequence ID" value="RUT78258.1"/>
    <property type="molecule type" value="Genomic_DNA"/>
</dbReference>
<dbReference type="GO" id="GO:0005829">
    <property type="term" value="C:cytosol"/>
    <property type="evidence" value="ECO:0007669"/>
    <property type="project" value="TreeGrafter"/>
</dbReference>
<protein>
    <recommendedName>
        <fullName evidence="6">branched-chain-amino-acid transaminase</fullName>
        <ecNumber evidence="6">2.6.1.42</ecNumber>
    </recommendedName>
</protein>
<dbReference type="InterPro" id="IPR043132">
    <property type="entry name" value="BCAT-like_C"/>
</dbReference>
<dbReference type="AlphaFoldDB" id="A0A434AUW0"/>
<comment type="pathway">
    <text evidence="2">Amino-acid biosynthesis; L-isoleucine biosynthesis; L-isoleucine from 2-oxobutanoate: step 4/4.</text>
</comment>
<comment type="pathway">
    <text evidence="4">Amino-acid biosynthesis; L-leucine biosynthesis; L-leucine from 3-methyl-2-oxobutanoate: step 4/4.</text>
</comment>
<dbReference type="Gene3D" id="3.20.10.10">
    <property type="entry name" value="D-amino Acid Aminotransferase, subunit A, domain 2"/>
    <property type="match status" value="1"/>
</dbReference>
<dbReference type="SUPFAM" id="SSF56752">
    <property type="entry name" value="D-aminoacid aminotransferase-like PLP-dependent enzymes"/>
    <property type="match status" value="1"/>
</dbReference>
<dbReference type="Pfam" id="PF01063">
    <property type="entry name" value="Aminotran_4"/>
    <property type="match status" value="1"/>
</dbReference>
<dbReference type="InterPro" id="IPR050571">
    <property type="entry name" value="Class-IV_PLP-Dep_Aminotrnsfr"/>
</dbReference>
<name>A0A434AUW0_9BACT</name>
<comment type="catalytic activity">
    <reaction evidence="10">
        <text>L-leucine + 2-oxoglutarate = 4-methyl-2-oxopentanoate + L-glutamate</text>
        <dbReference type="Rhea" id="RHEA:18321"/>
        <dbReference type="ChEBI" id="CHEBI:16810"/>
        <dbReference type="ChEBI" id="CHEBI:17865"/>
        <dbReference type="ChEBI" id="CHEBI:29985"/>
        <dbReference type="ChEBI" id="CHEBI:57427"/>
        <dbReference type="EC" id="2.6.1.42"/>
    </reaction>
</comment>
<dbReference type="PROSITE" id="PS00770">
    <property type="entry name" value="AA_TRANSFER_CLASS_4"/>
    <property type="match status" value="1"/>
</dbReference>
<keyword evidence="14" id="KW-1185">Reference proteome</keyword>
<evidence type="ECO:0000256" key="7">
    <source>
        <dbReference type="ARBA" id="ARBA00022898"/>
    </source>
</evidence>
<evidence type="ECO:0000256" key="3">
    <source>
        <dbReference type="ARBA" id="ARBA00004931"/>
    </source>
</evidence>
<dbReference type="RefSeq" id="WP_127343701.1">
    <property type="nucleotide sequence ID" value="NZ_RJJX01000010.1"/>
</dbReference>